<protein>
    <submittedName>
        <fullName evidence="2">Uncharacterized protein</fullName>
    </submittedName>
</protein>
<name>A0ABX7NVY8_9BACT</name>
<evidence type="ECO:0000313" key="2">
    <source>
        <dbReference type="EMBL" id="QSQ23085.1"/>
    </source>
</evidence>
<keyword evidence="3" id="KW-1185">Reference proteome</keyword>
<evidence type="ECO:0000256" key="1">
    <source>
        <dbReference type="SAM" id="MobiDB-lite"/>
    </source>
</evidence>
<feature type="region of interest" description="Disordered" evidence="1">
    <location>
        <begin position="15"/>
        <end position="63"/>
    </location>
</feature>
<organism evidence="2 3">
    <name type="scientific">Pyxidicoccus parkwayensis</name>
    <dbReference type="NCBI Taxonomy" id="2813578"/>
    <lineage>
        <taxon>Bacteria</taxon>
        <taxon>Pseudomonadati</taxon>
        <taxon>Myxococcota</taxon>
        <taxon>Myxococcia</taxon>
        <taxon>Myxococcales</taxon>
        <taxon>Cystobacterineae</taxon>
        <taxon>Myxococcaceae</taxon>
        <taxon>Pyxidicoccus</taxon>
    </lineage>
</organism>
<dbReference type="RefSeq" id="WP_206724660.1">
    <property type="nucleotide sequence ID" value="NZ_CP071090.1"/>
</dbReference>
<dbReference type="Proteomes" id="UP000662747">
    <property type="component" value="Chromosome"/>
</dbReference>
<gene>
    <name evidence="2" type="ORF">JY651_49730</name>
</gene>
<evidence type="ECO:0000313" key="3">
    <source>
        <dbReference type="Proteomes" id="UP000662747"/>
    </source>
</evidence>
<sequence>MNTKLYVLGAVLGAAPGLPPEALSAPVASPQESRPDSRGASRKGRGGRATGATTRGTSDSEVPRHPCELITIIQVPCDATKATCEYTYWKCPEVVSPLRS</sequence>
<dbReference type="EMBL" id="CP071090">
    <property type="protein sequence ID" value="QSQ23085.1"/>
    <property type="molecule type" value="Genomic_DNA"/>
</dbReference>
<accession>A0ABX7NVY8</accession>
<proteinExistence type="predicted"/>
<reference evidence="2 3" key="1">
    <citation type="submission" date="2021-02" db="EMBL/GenBank/DDBJ databases">
        <title>De Novo genome assembly of isolated myxobacteria.</title>
        <authorList>
            <person name="Stevens D.C."/>
        </authorList>
    </citation>
    <scope>NUCLEOTIDE SEQUENCE [LARGE SCALE GENOMIC DNA]</scope>
    <source>
        <strain evidence="3">SCPEA02</strain>
    </source>
</reference>